<keyword evidence="3" id="KW-1185">Reference proteome</keyword>
<feature type="compositionally biased region" description="Basic residues" evidence="1">
    <location>
        <begin position="12"/>
        <end position="27"/>
    </location>
</feature>
<feature type="compositionally biased region" description="Low complexity" evidence="1">
    <location>
        <begin position="85"/>
        <end position="99"/>
    </location>
</feature>
<reference evidence="2" key="1">
    <citation type="submission" date="2022-12" db="EMBL/GenBank/DDBJ databases">
        <title>Chromosome-level genome assembly of the bean flower thrips Megalurothrips usitatus.</title>
        <authorList>
            <person name="Ma L."/>
            <person name="Liu Q."/>
            <person name="Li H."/>
            <person name="Cai W."/>
        </authorList>
    </citation>
    <scope>NUCLEOTIDE SEQUENCE</scope>
    <source>
        <strain evidence="2">Cailab_2022a</strain>
    </source>
</reference>
<evidence type="ECO:0000313" key="3">
    <source>
        <dbReference type="Proteomes" id="UP001075354"/>
    </source>
</evidence>
<protein>
    <recommendedName>
        <fullName evidence="4">Suppressor protein SRP40-like</fullName>
    </recommendedName>
</protein>
<feature type="region of interest" description="Disordered" evidence="1">
    <location>
        <begin position="1"/>
        <end position="203"/>
    </location>
</feature>
<evidence type="ECO:0000313" key="2">
    <source>
        <dbReference type="EMBL" id="KAJ1520784.1"/>
    </source>
</evidence>
<feature type="compositionally biased region" description="Low complexity" evidence="1">
    <location>
        <begin position="55"/>
        <end position="72"/>
    </location>
</feature>
<feature type="compositionally biased region" description="Low complexity" evidence="1">
    <location>
        <begin position="260"/>
        <end position="300"/>
    </location>
</feature>
<feature type="compositionally biased region" description="Low complexity" evidence="1">
    <location>
        <begin position="114"/>
        <end position="160"/>
    </location>
</feature>
<dbReference type="AlphaFoldDB" id="A0AAV7XAD8"/>
<organism evidence="2 3">
    <name type="scientific">Megalurothrips usitatus</name>
    <name type="common">bean blossom thrips</name>
    <dbReference type="NCBI Taxonomy" id="439358"/>
    <lineage>
        <taxon>Eukaryota</taxon>
        <taxon>Metazoa</taxon>
        <taxon>Ecdysozoa</taxon>
        <taxon>Arthropoda</taxon>
        <taxon>Hexapoda</taxon>
        <taxon>Insecta</taxon>
        <taxon>Pterygota</taxon>
        <taxon>Neoptera</taxon>
        <taxon>Paraneoptera</taxon>
        <taxon>Thysanoptera</taxon>
        <taxon>Terebrantia</taxon>
        <taxon>Thripoidea</taxon>
        <taxon>Thripidae</taxon>
        <taxon>Megalurothrips</taxon>
    </lineage>
</organism>
<accession>A0AAV7XAD8</accession>
<evidence type="ECO:0008006" key="4">
    <source>
        <dbReference type="Google" id="ProtNLM"/>
    </source>
</evidence>
<proteinExistence type="predicted"/>
<feature type="compositionally biased region" description="Low complexity" evidence="1">
    <location>
        <begin position="1"/>
        <end position="11"/>
    </location>
</feature>
<dbReference type="EMBL" id="JAPTSV010000014">
    <property type="protein sequence ID" value="KAJ1520784.1"/>
    <property type="molecule type" value="Genomic_DNA"/>
</dbReference>
<gene>
    <name evidence="2" type="ORF">ONE63_003878</name>
</gene>
<dbReference type="Proteomes" id="UP001075354">
    <property type="component" value="Chromosome 14"/>
</dbReference>
<feature type="region of interest" description="Disordered" evidence="1">
    <location>
        <begin position="232"/>
        <end position="312"/>
    </location>
</feature>
<evidence type="ECO:0000256" key="1">
    <source>
        <dbReference type="SAM" id="MobiDB-lite"/>
    </source>
</evidence>
<comment type="caution">
    <text evidence="2">The sequence shown here is derived from an EMBL/GenBank/DDBJ whole genome shotgun (WGS) entry which is preliminary data.</text>
</comment>
<feature type="compositionally biased region" description="Acidic residues" evidence="1">
    <location>
        <begin position="161"/>
        <end position="170"/>
    </location>
</feature>
<sequence>MPSPRKGGTVPVRRRRKPGKGRLRRQPSKWNTVRRAPVFEPASSRDACPRPAAVAGPRRSTSTSAAAAAAGPGPHGAWRLTPAITVDSDSSWADTTDTSIVSSDERRPSALPIAARSPSSGSRRPSCSSAGSVSGGNSSDSGSASSSDPGSSGSEGSSSEGDGEDEDEDDAAARRRARMSGAGRLLLEKRGRSWSRRGARQRGGSVLCRYCGRRGYGVMKMVLSCCSDVAAEEARRSSPASTPSPPKPSLGRLSLPATLVASVSAPCSPSPRYKWSPCSSDSSSTTPTLSEDAADASSSGEDADVECKVPPPLQLLHRASHVAVS</sequence>
<name>A0AAV7XAD8_9NEOP</name>